<gene>
    <name evidence="1" type="ORF">QBC33DRAFT_564045</name>
</gene>
<dbReference type="GeneID" id="85313514"/>
<organism evidence="1 2">
    <name type="scientific">Phialemonium atrogriseum</name>
    <dbReference type="NCBI Taxonomy" id="1093897"/>
    <lineage>
        <taxon>Eukaryota</taxon>
        <taxon>Fungi</taxon>
        <taxon>Dikarya</taxon>
        <taxon>Ascomycota</taxon>
        <taxon>Pezizomycotina</taxon>
        <taxon>Sordariomycetes</taxon>
        <taxon>Sordariomycetidae</taxon>
        <taxon>Cephalothecales</taxon>
        <taxon>Cephalothecaceae</taxon>
        <taxon>Phialemonium</taxon>
    </lineage>
</organism>
<dbReference type="Proteomes" id="UP001244011">
    <property type="component" value="Unassembled WGS sequence"/>
</dbReference>
<protein>
    <submittedName>
        <fullName evidence="1">Uncharacterized protein</fullName>
    </submittedName>
</protein>
<name>A0AAJ0BQ85_9PEZI</name>
<sequence length="148" mass="17099">MPHLLGQENQDTVPELGAFPSLVATHDSFYRYQTKCASHCKHGKFPDSDAWKALKYPLRWLGMSDLADLAIVLYYYDTHRQPLDLAEYYKAMTGYTSVRQELIAKVPARGTVRLVRKLSVGVNQFIQKYVRDRDMRERWTAAAEDRAV</sequence>
<keyword evidence="2" id="KW-1185">Reference proteome</keyword>
<evidence type="ECO:0000313" key="2">
    <source>
        <dbReference type="Proteomes" id="UP001244011"/>
    </source>
</evidence>
<proteinExistence type="predicted"/>
<comment type="caution">
    <text evidence="1">The sequence shown here is derived from an EMBL/GenBank/DDBJ whole genome shotgun (WGS) entry which is preliminary data.</text>
</comment>
<dbReference type="EMBL" id="MU839041">
    <property type="protein sequence ID" value="KAK1762220.1"/>
    <property type="molecule type" value="Genomic_DNA"/>
</dbReference>
<reference evidence="1" key="1">
    <citation type="submission" date="2023-06" db="EMBL/GenBank/DDBJ databases">
        <title>Genome-scale phylogeny and comparative genomics of the fungal order Sordariales.</title>
        <authorList>
            <consortium name="Lawrence Berkeley National Laboratory"/>
            <person name="Hensen N."/>
            <person name="Bonometti L."/>
            <person name="Westerberg I."/>
            <person name="Brannstrom I.O."/>
            <person name="Guillou S."/>
            <person name="Cros-Aarteil S."/>
            <person name="Calhoun S."/>
            <person name="Haridas S."/>
            <person name="Kuo A."/>
            <person name="Mondo S."/>
            <person name="Pangilinan J."/>
            <person name="Riley R."/>
            <person name="Labutti K."/>
            <person name="Andreopoulos B."/>
            <person name="Lipzen A."/>
            <person name="Chen C."/>
            <person name="Yanf M."/>
            <person name="Daum C."/>
            <person name="Ng V."/>
            <person name="Clum A."/>
            <person name="Steindorff A."/>
            <person name="Ohm R."/>
            <person name="Martin F."/>
            <person name="Silar P."/>
            <person name="Natvig D."/>
            <person name="Lalanne C."/>
            <person name="Gautier V."/>
            <person name="Ament-Velasquez S.L."/>
            <person name="Kruys A."/>
            <person name="Hutchinson M.I."/>
            <person name="Powell A.J."/>
            <person name="Barry K."/>
            <person name="Miller A.N."/>
            <person name="Grigoriev I.V."/>
            <person name="Debuchy R."/>
            <person name="Gladieux P."/>
            <person name="Thoren M.H."/>
            <person name="Johannesson H."/>
        </authorList>
    </citation>
    <scope>NUCLEOTIDE SEQUENCE</scope>
    <source>
        <strain evidence="1">8032-3</strain>
    </source>
</reference>
<accession>A0AAJ0BQ85</accession>
<evidence type="ECO:0000313" key="1">
    <source>
        <dbReference type="EMBL" id="KAK1762220.1"/>
    </source>
</evidence>
<dbReference type="RefSeq" id="XP_060278433.1">
    <property type="nucleotide sequence ID" value="XM_060430327.1"/>
</dbReference>
<dbReference type="AlphaFoldDB" id="A0AAJ0BQ85"/>